<evidence type="ECO:0000313" key="4">
    <source>
        <dbReference type="EMBL" id="KAJ3665702.1"/>
    </source>
</evidence>
<comment type="caution">
    <text evidence="4">The sequence shown here is derived from an EMBL/GenBank/DDBJ whole genome shotgun (WGS) entry which is preliminary data.</text>
</comment>
<evidence type="ECO:0000313" key="5">
    <source>
        <dbReference type="Proteomes" id="UP001168821"/>
    </source>
</evidence>
<reference evidence="4" key="1">
    <citation type="journal article" date="2023" name="G3 (Bethesda)">
        <title>Whole genome assemblies of Zophobas morio and Tenebrio molitor.</title>
        <authorList>
            <person name="Kaur S."/>
            <person name="Stinson S.A."/>
            <person name="diCenzo G.C."/>
        </authorList>
    </citation>
    <scope>NUCLEOTIDE SEQUENCE</scope>
    <source>
        <strain evidence="4">QUZm001</strain>
    </source>
</reference>
<protein>
    <recommendedName>
        <fullName evidence="2">Phospholipid scramblase</fullName>
    </recommendedName>
</protein>
<comment type="cofactor">
    <cofactor evidence="2">
        <name>Ca(2+)</name>
        <dbReference type="ChEBI" id="CHEBI:29108"/>
    </cofactor>
</comment>
<evidence type="ECO:0000256" key="2">
    <source>
        <dbReference type="RuleBase" id="RU363116"/>
    </source>
</evidence>
<accession>A0AA38IY12</accession>
<feature type="compositionally biased region" description="Basic and acidic residues" evidence="3">
    <location>
        <begin position="1"/>
        <end position="13"/>
    </location>
</feature>
<gene>
    <name evidence="4" type="ORF">Zmor_001188</name>
</gene>
<sequence>MASKSAEPEETKNGDQTGDQIRMVPLQGYPSGPPGPIIQSQPNSFVSPSVYQGWTTIPLPVRAFNYPTGLDYLTTIDQLLVQQQVLIEGCKDFQSTNRFQIKNTFNQIIFFASEDSTYLSRICCYTTHPFVMKLSDNFGNEILHFHRVCACDCCCFFFCSQKLEVLSPSGTLLAVVQQESTFLYPKFTIKDSSGQIILRVEGPGCRMRCGPVRFKITSHVGLVEVGAITRQWLGFCRECTSDANNFKITFPQNLDVKMKAAVLGACFLIDVLFFEC</sequence>
<dbReference type="Proteomes" id="UP001168821">
    <property type="component" value="Unassembled WGS sequence"/>
</dbReference>
<dbReference type="InterPro" id="IPR025659">
    <property type="entry name" value="Tubby-like_C"/>
</dbReference>
<keyword evidence="2" id="KW-0449">Lipoprotein</keyword>
<organism evidence="4 5">
    <name type="scientific">Zophobas morio</name>
    <dbReference type="NCBI Taxonomy" id="2755281"/>
    <lineage>
        <taxon>Eukaryota</taxon>
        <taxon>Metazoa</taxon>
        <taxon>Ecdysozoa</taxon>
        <taxon>Arthropoda</taxon>
        <taxon>Hexapoda</taxon>
        <taxon>Insecta</taxon>
        <taxon>Pterygota</taxon>
        <taxon>Neoptera</taxon>
        <taxon>Endopterygota</taxon>
        <taxon>Coleoptera</taxon>
        <taxon>Polyphaga</taxon>
        <taxon>Cucujiformia</taxon>
        <taxon>Tenebrionidae</taxon>
        <taxon>Zophobas</taxon>
    </lineage>
</organism>
<dbReference type="Pfam" id="PF03803">
    <property type="entry name" value="Scramblase"/>
    <property type="match status" value="1"/>
</dbReference>
<dbReference type="AlphaFoldDB" id="A0AA38IY12"/>
<comment type="function">
    <text evidence="2">May mediate accelerated ATP-independent bidirectional transbilayer migration of phospholipids upon binding calcium ions that results in a loss of phospholipid asymmetry in the plasma membrane.</text>
</comment>
<feature type="region of interest" description="Disordered" evidence="3">
    <location>
        <begin position="1"/>
        <end position="26"/>
    </location>
</feature>
<dbReference type="EMBL" id="JALNTZ010000001">
    <property type="protein sequence ID" value="KAJ3665702.1"/>
    <property type="molecule type" value="Genomic_DNA"/>
</dbReference>
<dbReference type="PANTHER" id="PTHR23248:SF4">
    <property type="entry name" value="PHOSPHOLIPID SCRAMBLASE"/>
    <property type="match status" value="1"/>
</dbReference>
<name>A0AA38IY12_9CUCU</name>
<dbReference type="SUPFAM" id="SSF54518">
    <property type="entry name" value="Tubby C-terminal domain-like"/>
    <property type="match status" value="1"/>
</dbReference>
<proteinExistence type="inferred from homology"/>
<dbReference type="GO" id="GO:0005886">
    <property type="term" value="C:plasma membrane"/>
    <property type="evidence" value="ECO:0007669"/>
    <property type="project" value="TreeGrafter"/>
</dbReference>
<dbReference type="GO" id="GO:0017128">
    <property type="term" value="F:phospholipid scramblase activity"/>
    <property type="evidence" value="ECO:0007669"/>
    <property type="project" value="InterPro"/>
</dbReference>
<evidence type="ECO:0000256" key="1">
    <source>
        <dbReference type="ARBA" id="ARBA00005350"/>
    </source>
</evidence>
<dbReference type="PANTHER" id="PTHR23248">
    <property type="entry name" value="PHOSPHOLIPID SCRAMBLASE-RELATED"/>
    <property type="match status" value="1"/>
</dbReference>
<evidence type="ECO:0000256" key="3">
    <source>
        <dbReference type="SAM" id="MobiDB-lite"/>
    </source>
</evidence>
<keyword evidence="2" id="KW-0564">Palmitate</keyword>
<keyword evidence="5" id="KW-1185">Reference proteome</keyword>
<dbReference type="InterPro" id="IPR005552">
    <property type="entry name" value="Scramblase"/>
</dbReference>
<keyword evidence="2" id="KW-0106">Calcium</keyword>
<comment type="similarity">
    <text evidence="1 2">Belongs to the phospholipid scramblase family.</text>
</comment>